<dbReference type="InterPro" id="IPR002197">
    <property type="entry name" value="HTH_Fis"/>
</dbReference>
<dbReference type="PANTHER" id="PTHR32071">
    <property type="entry name" value="TRANSCRIPTIONAL REGULATORY PROTEIN"/>
    <property type="match status" value="1"/>
</dbReference>
<sequence length="551" mass="58516">MAYQIDTRDGLARLRRAREEFLTERRLPDDLPEWLSAAWRRSWFTGADVTRDHVPAVPVAPESQLVRAATPVLAGLAEDLSGLRAAVVLSDSHARIVGCWAGDEPMRAHLERIDTRPGADLSEGTTGANGISHVLSTREPVLIGGPEHLFELYQDTVCAGAPVTDPITRRISGAIAVVCDLSAPLAVLDALARTASRTIERELLHAAPARERRLLETYLAAAPGREAVAVLDGRTRIVSDAAADLLSPQDLDTLESYAVEAARDGRAPSGELTLGDRLTVRLAPAAPGGLLVTVTAARPPRRRAGPGLFAAAGLAGSSPPWRSLERALTRARSRPVLLLGEPGVGKASVARALLGEPVVVEADEPVEAVARALAGDAVLVRHLERLDPARAGRLADLLAGEHAAHVVATMVPGPALAPLRTRWAPAEIRVPSLRERTADIPELANRFGARLTHEARAVLQRHDWPGNLAELKAVISGAAAEAGGGTIGARHLPGRLRSSPTRPRLSELEKAERAAVAEALRTADGNRVRAAAQLGIGRATLYRKLKRYGLG</sequence>
<keyword evidence="7" id="KW-1185">Reference proteome</keyword>
<dbReference type="PRINTS" id="PR01590">
    <property type="entry name" value="HTHFIS"/>
</dbReference>
<dbReference type="PROSITE" id="PS50045">
    <property type="entry name" value="SIGMA54_INTERACT_4"/>
    <property type="match status" value="1"/>
</dbReference>
<comment type="caution">
    <text evidence="6">The sequence shown here is derived from an EMBL/GenBank/DDBJ whole genome shotgun (WGS) entry which is preliminary data.</text>
</comment>
<organism evidence="6 7">
    <name type="scientific">Amycolatopsis tucumanensis</name>
    <dbReference type="NCBI Taxonomy" id="401106"/>
    <lineage>
        <taxon>Bacteria</taxon>
        <taxon>Bacillati</taxon>
        <taxon>Actinomycetota</taxon>
        <taxon>Actinomycetes</taxon>
        <taxon>Pseudonocardiales</taxon>
        <taxon>Pseudonocardiaceae</taxon>
        <taxon>Amycolatopsis</taxon>
    </lineage>
</organism>
<evidence type="ECO:0000256" key="4">
    <source>
        <dbReference type="ARBA" id="ARBA00023163"/>
    </source>
</evidence>
<keyword evidence="3" id="KW-0805">Transcription regulation</keyword>
<dbReference type="Pfam" id="PF25601">
    <property type="entry name" value="AAA_lid_14"/>
    <property type="match status" value="1"/>
</dbReference>
<dbReference type="RefSeq" id="WP_237334630.1">
    <property type="nucleotide sequence ID" value="NZ_BAABCM010000001.1"/>
</dbReference>
<evidence type="ECO:0000256" key="1">
    <source>
        <dbReference type="ARBA" id="ARBA00022741"/>
    </source>
</evidence>
<dbReference type="PANTHER" id="PTHR32071:SF122">
    <property type="entry name" value="SIGMA FACTOR"/>
    <property type="match status" value="1"/>
</dbReference>
<dbReference type="InterPro" id="IPR058031">
    <property type="entry name" value="AAA_lid_NorR"/>
</dbReference>
<dbReference type="Pfam" id="PF02954">
    <property type="entry name" value="HTH_8"/>
    <property type="match status" value="1"/>
</dbReference>
<dbReference type="SUPFAM" id="SSF52540">
    <property type="entry name" value="P-loop containing nucleoside triphosphate hydrolases"/>
    <property type="match status" value="1"/>
</dbReference>
<dbReference type="SUPFAM" id="SSF46689">
    <property type="entry name" value="Homeodomain-like"/>
    <property type="match status" value="1"/>
</dbReference>
<dbReference type="InterPro" id="IPR027417">
    <property type="entry name" value="P-loop_NTPase"/>
</dbReference>
<dbReference type="InterPro" id="IPR002078">
    <property type="entry name" value="Sigma_54_int"/>
</dbReference>
<protein>
    <submittedName>
        <fullName evidence="6">Helix-turn-helix domain-containing protein</fullName>
    </submittedName>
</protein>
<dbReference type="EMBL" id="BAABCM010000001">
    <property type="protein sequence ID" value="GAA3795735.1"/>
    <property type="molecule type" value="Genomic_DNA"/>
</dbReference>
<gene>
    <name evidence="6" type="ORF">GCM10022380_11010</name>
</gene>
<evidence type="ECO:0000259" key="5">
    <source>
        <dbReference type="PROSITE" id="PS50045"/>
    </source>
</evidence>
<keyword evidence="1" id="KW-0547">Nucleotide-binding</keyword>
<name>A0ABP7HIC1_9PSEU</name>
<keyword evidence="4" id="KW-0804">Transcription</keyword>
<dbReference type="InterPro" id="IPR009057">
    <property type="entry name" value="Homeodomain-like_sf"/>
</dbReference>
<feature type="domain" description="Sigma-54 factor interaction" evidence="5">
    <location>
        <begin position="377"/>
        <end position="480"/>
    </location>
</feature>
<accession>A0ABP7HIC1</accession>
<keyword evidence="2" id="KW-0067">ATP-binding</keyword>
<dbReference type="Gene3D" id="1.10.10.60">
    <property type="entry name" value="Homeodomain-like"/>
    <property type="match status" value="1"/>
</dbReference>
<reference evidence="7" key="1">
    <citation type="journal article" date="2019" name="Int. J. Syst. Evol. Microbiol.">
        <title>The Global Catalogue of Microorganisms (GCM) 10K type strain sequencing project: providing services to taxonomists for standard genome sequencing and annotation.</title>
        <authorList>
            <consortium name="The Broad Institute Genomics Platform"/>
            <consortium name="The Broad Institute Genome Sequencing Center for Infectious Disease"/>
            <person name="Wu L."/>
            <person name="Ma J."/>
        </authorList>
    </citation>
    <scope>NUCLEOTIDE SEQUENCE [LARGE SCALE GENOMIC DNA]</scope>
    <source>
        <strain evidence="7">JCM 17017</strain>
    </source>
</reference>
<evidence type="ECO:0000256" key="2">
    <source>
        <dbReference type="ARBA" id="ARBA00022840"/>
    </source>
</evidence>
<proteinExistence type="predicted"/>
<dbReference type="Proteomes" id="UP001501624">
    <property type="component" value="Unassembled WGS sequence"/>
</dbReference>
<evidence type="ECO:0000313" key="6">
    <source>
        <dbReference type="EMBL" id="GAA3795735.1"/>
    </source>
</evidence>
<evidence type="ECO:0000313" key="7">
    <source>
        <dbReference type="Proteomes" id="UP001501624"/>
    </source>
</evidence>
<evidence type="ECO:0000256" key="3">
    <source>
        <dbReference type="ARBA" id="ARBA00023015"/>
    </source>
</evidence>
<dbReference type="Gene3D" id="3.30.450.40">
    <property type="match status" value="1"/>
</dbReference>
<dbReference type="Gene3D" id="1.10.8.60">
    <property type="match status" value="1"/>
</dbReference>
<dbReference type="Gene3D" id="3.40.50.300">
    <property type="entry name" value="P-loop containing nucleotide triphosphate hydrolases"/>
    <property type="match status" value="1"/>
</dbReference>
<dbReference type="InterPro" id="IPR029016">
    <property type="entry name" value="GAF-like_dom_sf"/>
</dbReference>